<comment type="caution">
    <text evidence="2">The sequence shown here is derived from an EMBL/GenBank/DDBJ whole genome shotgun (WGS) entry which is preliminary data.</text>
</comment>
<proteinExistence type="predicted"/>
<name>A0A210QRE3_MIZYE</name>
<protein>
    <submittedName>
        <fullName evidence="2">Uncharacterized protein</fullName>
    </submittedName>
</protein>
<keyword evidence="3" id="KW-1185">Reference proteome</keyword>
<dbReference type="Proteomes" id="UP000242188">
    <property type="component" value="Unassembled WGS sequence"/>
</dbReference>
<feature type="region of interest" description="Disordered" evidence="1">
    <location>
        <begin position="48"/>
        <end position="88"/>
    </location>
</feature>
<gene>
    <name evidence="2" type="ORF">KP79_PYT24278</name>
</gene>
<sequence>MATEAFLKGCREKMAAQRAMERNPKTVHKALNNIKASVANQRALFGSRAPHYPSRQMEFADGTKYRDDKVEEDTEKMNDRSSRNPWSD</sequence>
<reference evidence="2 3" key="1">
    <citation type="journal article" date="2017" name="Nat. Ecol. Evol.">
        <title>Scallop genome provides insights into evolution of bilaterian karyotype and development.</title>
        <authorList>
            <person name="Wang S."/>
            <person name="Zhang J."/>
            <person name="Jiao W."/>
            <person name="Li J."/>
            <person name="Xun X."/>
            <person name="Sun Y."/>
            <person name="Guo X."/>
            <person name="Huan P."/>
            <person name="Dong B."/>
            <person name="Zhang L."/>
            <person name="Hu X."/>
            <person name="Sun X."/>
            <person name="Wang J."/>
            <person name="Zhao C."/>
            <person name="Wang Y."/>
            <person name="Wang D."/>
            <person name="Huang X."/>
            <person name="Wang R."/>
            <person name="Lv J."/>
            <person name="Li Y."/>
            <person name="Zhang Z."/>
            <person name="Liu B."/>
            <person name="Lu W."/>
            <person name="Hui Y."/>
            <person name="Liang J."/>
            <person name="Zhou Z."/>
            <person name="Hou R."/>
            <person name="Li X."/>
            <person name="Liu Y."/>
            <person name="Li H."/>
            <person name="Ning X."/>
            <person name="Lin Y."/>
            <person name="Zhao L."/>
            <person name="Xing Q."/>
            <person name="Dou J."/>
            <person name="Li Y."/>
            <person name="Mao J."/>
            <person name="Guo H."/>
            <person name="Dou H."/>
            <person name="Li T."/>
            <person name="Mu C."/>
            <person name="Jiang W."/>
            <person name="Fu Q."/>
            <person name="Fu X."/>
            <person name="Miao Y."/>
            <person name="Liu J."/>
            <person name="Yu Q."/>
            <person name="Li R."/>
            <person name="Liao H."/>
            <person name="Li X."/>
            <person name="Kong Y."/>
            <person name="Jiang Z."/>
            <person name="Chourrout D."/>
            <person name="Li R."/>
            <person name="Bao Z."/>
        </authorList>
    </citation>
    <scope>NUCLEOTIDE SEQUENCE [LARGE SCALE GENOMIC DNA]</scope>
    <source>
        <strain evidence="2 3">PY_sf001</strain>
    </source>
</reference>
<evidence type="ECO:0000256" key="1">
    <source>
        <dbReference type="SAM" id="MobiDB-lite"/>
    </source>
</evidence>
<dbReference type="AlphaFoldDB" id="A0A210QRE3"/>
<evidence type="ECO:0000313" key="3">
    <source>
        <dbReference type="Proteomes" id="UP000242188"/>
    </source>
</evidence>
<accession>A0A210QRE3</accession>
<organism evidence="2 3">
    <name type="scientific">Mizuhopecten yessoensis</name>
    <name type="common">Japanese scallop</name>
    <name type="synonym">Patinopecten yessoensis</name>
    <dbReference type="NCBI Taxonomy" id="6573"/>
    <lineage>
        <taxon>Eukaryota</taxon>
        <taxon>Metazoa</taxon>
        <taxon>Spiralia</taxon>
        <taxon>Lophotrochozoa</taxon>
        <taxon>Mollusca</taxon>
        <taxon>Bivalvia</taxon>
        <taxon>Autobranchia</taxon>
        <taxon>Pteriomorphia</taxon>
        <taxon>Pectinida</taxon>
        <taxon>Pectinoidea</taxon>
        <taxon>Pectinidae</taxon>
        <taxon>Mizuhopecten</taxon>
    </lineage>
</organism>
<evidence type="ECO:0000313" key="2">
    <source>
        <dbReference type="EMBL" id="OWF51304.1"/>
    </source>
</evidence>
<dbReference type="EMBL" id="NEDP02002300">
    <property type="protein sequence ID" value="OWF51304.1"/>
    <property type="molecule type" value="Genomic_DNA"/>
</dbReference>
<feature type="compositionally biased region" description="Basic and acidic residues" evidence="1">
    <location>
        <begin position="61"/>
        <end position="82"/>
    </location>
</feature>